<dbReference type="InterPro" id="IPR036864">
    <property type="entry name" value="Zn2-C6_fun-type_DNA-bd_sf"/>
</dbReference>
<dbReference type="AlphaFoldDB" id="A0A1Y2E9P0"/>
<sequence>MEIERPNSPDKGPKRRSGPRRKTGIFTCKSRHTRCDEKKPVCSNCERLGLQCRASEFIAYSAWSSVDSNQRVVQSKNVVLMETTPSTSSTSQTDAGNASSCVSPECSPGVPTPSSTSLPSSQLTPALSPPVNVKPPPSALLPLNGEKAYLLNAYRMGMAKWMDIFDPDDTYETEILRRALYSELLLRCICAFTAKQLSQLASGDRDVWQPVASRYYLEALNRLISEVSCPEMHSDALTAAMLLSSYEHLAASDASHRSHYQGALNLIRSRGISANSDGIDRANFFVLVRHEISVALANESPLQFDPRDWNVTRPGIGASEDQVSNYLMLLAGNAVNLVFDSSSTVDRQSLLDSVEDWYNNTSATFRGITYGEVNAEGLTKVFFAVTAAAAAMMWYHLTYILLLAEPRLSNPDNDSVIQEHANRILSIGISDISDAALAFSIMPIYFEIPLVHVAR</sequence>
<comment type="caution">
    <text evidence="6">The sequence shown here is derived from an EMBL/GenBank/DDBJ whole genome shotgun (WGS) entry which is preliminary data.</text>
</comment>
<evidence type="ECO:0000256" key="2">
    <source>
        <dbReference type="ARBA" id="ARBA00023242"/>
    </source>
</evidence>
<evidence type="ECO:0000313" key="7">
    <source>
        <dbReference type="Proteomes" id="UP000193689"/>
    </source>
</evidence>
<feature type="compositionally biased region" description="Low complexity" evidence="3">
    <location>
        <begin position="107"/>
        <end position="129"/>
    </location>
</feature>
<dbReference type="GO" id="GO:0005634">
    <property type="term" value="C:nucleus"/>
    <property type="evidence" value="ECO:0007669"/>
    <property type="project" value="UniProtKB-SubCell"/>
</dbReference>
<dbReference type="PROSITE" id="PS50048">
    <property type="entry name" value="ZN2_CY6_FUNGAL_2"/>
    <property type="match status" value="1"/>
</dbReference>
<evidence type="ECO:0000256" key="3">
    <source>
        <dbReference type="SAM" id="MobiDB-lite"/>
    </source>
</evidence>
<comment type="subcellular location">
    <subcellularLocation>
        <location evidence="1">Nucleus</location>
    </subcellularLocation>
</comment>
<dbReference type="EMBL" id="MCFJ01000003">
    <property type="protein sequence ID" value="ORY68269.1"/>
    <property type="molecule type" value="Genomic_DNA"/>
</dbReference>
<dbReference type="Pfam" id="PF00172">
    <property type="entry name" value="Zn_clus"/>
    <property type="match status" value="1"/>
</dbReference>
<dbReference type="OrthoDB" id="4525710at2759"/>
<dbReference type="PANTHER" id="PTHR37534">
    <property type="entry name" value="TRANSCRIPTIONAL ACTIVATOR PROTEIN UGA3"/>
    <property type="match status" value="1"/>
</dbReference>
<feature type="transmembrane region" description="Helical" evidence="4">
    <location>
        <begin position="381"/>
        <end position="403"/>
    </location>
</feature>
<feature type="region of interest" description="Disordered" evidence="3">
    <location>
        <begin position="83"/>
        <end position="129"/>
    </location>
</feature>
<keyword evidence="7" id="KW-1185">Reference proteome</keyword>
<feature type="transmembrane region" description="Helical" evidence="4">
    <location>
        <begin position="424"/>
        <end position="446"/>
    </location>
</feature>
<dbReference type="GO" id="GO:0008270">
    <property type="term" value="F:zinc ion binding"/>
    <property type="evidence" value="ECO:0007669"/>
    <property type="project" value="InterPro"/>
</dbReference>
<gene>
    <name evidence="6" type="ORF">BCR38DRAFT_129443</name>
</gene>
<proteinExistence type="predicted"/>
<evidence type="ECO:0000313" key="6">
    <source>
        <dbReference type="EMBL" id="ORY68269.1"/>
    </source>
</evidence>
<feature type="compositionally biased region" description="Low complexity" evidence="3">
    <location>
        <begin position="83"/>
        <end position="93"/>
    </location>
</feature>
<dbReference type="InterPro" id="IPR021858">
    <property type="entry name" value="Fun_TF"/>
</dbReference>
<feature type="compositionally biased region" description="Basic residues" evidence="3">
    <location>
        <begin position="13"/>
        <end position="23"/>
    </location>
</feature>
<dbReference type="SMART" id="SM00066">
    <property type="entry name" value="GAL4"/>
    <property type="match status" value="1"/>
</dbReference>
<evidence type="ECO:0000259" key="5">
    <source>
        <dbReference type="PROSITE" id="PS50048"/>
    </source>
</evidence>
<dbReference type="Gene3D" id="4.10.240.10">
    <property type="entry name" value="Zn(2)-C6 fungal-type DNA-binding domain"/>
    <property type="match status" value="1"/>
</dbReference>
<dbReference type="Proteomes" id="UP000193689">
    <property type="component" value="Unassembled WGS sequence"/>
</dbReference>
<feature type="region of interest" description="Disordered" evidence="3">
    <location>
        <begin position="1"/>
        <end position="23"/>
    </location>
</feature>
<dbReference type="SUPFAM" id="SSF57701">
    <property type="entry name" value="Zn2/Cys6 DNA-binding domain"/>
    <property type="match status" value="1"/>
</dbReference>
<feature type="domain" description="Zn(2)-C6 fungal-type" evidence="5">
    <location>
        <begin position="28"/>
        <end position="54"/>
    </location>
</feature>
<name>A0A1Y2E9P0_9PEZI</name>
<evidence type="ECO:0000256" key="4">
    <source>
        <dbReference type="SAM" id="Phobius"/>
    </source>
</evidence>
<dbReference type="Pfam" id="PF11951">
    <property type="entry name" value="Fungal_trans_2"/>
    <property type="match status" value="1"/>
</dbReference>
<feature type="compositionally biased region" description="Basic and acidic residues" evidence="3">
    <location>
        <begin position="1"/>
        <end position="12"/>
    </location>
</feature>
<dbReference type="GO" id="GO:0000981">
    <property type="term" value="F:DNA-binding transcription factor activity, RNA polymerase II-specific"/>
    <property type="evidence" value="ECO:0007669"/>
    <property type="project" value="InterPro"/>
</dbReference>
<accession>A0A1Y2E9P0</accession>
<organism evidence="6 7">
    <name type="scientific">Pseudomassariella vexata</name>
    <dbReference type="NCBI Taxonomy" id="1141098"/>
    <lineage>
        <taxon>Eukaryota</taxon>
        <taxon>Fungi</taxon>
        <taxon>Dikarya</taxon>
        <taxon>Ascomycota</taxon>
        <taxon>Pezizomycotina</taxon>
        <taxon>Sordariomycetes</taxon>
        <taxon>Xylariomycetidae</taxon>
        <taxon>Amphisphaeriales</taxon>
        <taxon>Pseudomassariaceae</taxon>
        <taxon>Pseudomassariella</taxon>
    </lineage>
</organism>
<keyword evidence="2" id="KW-0539">Nucleus</keyword>
<keyword evidence="4" id="KW-0472">Membrane</keyword>
<dbReference type="InterPro" id="IPR001138">
    <property type="entry name" value="Zn2Cys6_DnaBD"/>
</dbReference>
<reference evidence="6 7" key="1">
    <citation type="submission" date="2016-07" db="EMBL/GenBank/DDBJ databases">
        <title>Pervasive Adenine N6-methylation of Active Genes in Fungi.</title>
        <authorList>
            <consortium name="DOE Joint Genome Institute"/>
            <person name="Mondo S.J."/>
            <person name="Dannebaum R.O."/>
            <person name="Kuo R.C."/>
            <person name="Labutti K."/>
            <person name="Haridas S."/>
            <person name="Kuo A."/>
            <person name="Salamov A."/>
            <person name="Ahrendt S.R."/>
            <person name="Lipzen A."/>
            <person name="Sullivan W."/>
            <person name="Andreopoulos W.B."/>
            <person name="Clum A."/>
            <person name="Lindquist E."/>
            <person name="Daum C."/>
            <person name="Ramamoorthy G.K."/>
            <person name="Gryganskyi A."/>
            <person name="Culley D."/>
            <person name="Magnuson J.K."/>
            <person name="James T.Y."/>
            <person name="O'Malley M.A."/>
            <person name="Stajich J.E."/>
            <person name="Spatafora J.W."/>
            <person name="Visel A."/>
            <person name="Grigoriev I.V."/>
        </authorList>
    </citation>
    <scope>NUCLEOTIDE SEQUENCE [LARGE SCALE GENOMIC DNA]</scope>
    <source>
        <strain evidence="6 7">CBS 129021</strain>
    </source>
</reference>
<dbReference type="InParanoid" id="A0A1Y2E9P0"/>
<keyword evidence="4" id="KW-1133">Transmembrane helix</keyword>
<keyword evidence="4" id="KW-0812">Transmembrane</keyword>
<protein>
    <recommendedName>
        <fullName evidence="5">Zn(2)-C6 fungal-type domain-containing protein</fullName>
    </recommendedName>
</protein>
<dbReference type="RefSeq" id="XP_040718556.1">
    <property type="nucleotide sequence ID" value="XM_040853546.1"/>
</dbReference>
<dbReference type="GO" id="GO:0045944">
    <property type="term" value="P:positive regulation of transcription by RNA polymerase II"/>
    <property type="evidence" value="ECO:0007669"/>
    <property type="project" value="TreeGrafter"/>
</dbReference>
<dbReference type="CDD" id="cd00067">
    <property type="entry name" value="GAL4"/>
    <property type="match status" value="1"/>
</dbReference>
<dbReference type="GeneID" id="63769758"/>
<dbReference type="GO" id="GO:0000976">
    <property type="term" value="F:transcription cis-regulatory region binding"/>
    <property type="evidence" value="ECO:0007669"/>
    <property type="project" value="TreeGrafter"/>
</dbReference>
<dbReference type="PANTHER" id="PTHR37534:SF9">
    <property type="entry name" value="ZN(II)2CYS6 TRANSCRIPTION FACTOR (EUROFUNG)"/>
    <property type="match status" value="1"/>
</dbReference>
<evidence type="ECO:0000256" key="1">
    <source>
        <dbReference type="ARBA" id="ARBA00004123"/>
    </source>
</evidence>